<dbReference type="AlphaFoldDB" id="A0A5C3QP95"/>
<dbReference type="Proteomes" id="UP000305067">
    <property type="component" value="Unassembled WGS sequence"/>
</dbReference>
<sequence>MQIGNPERCAGAIMDVVKGEGLAKGKGVPTVVALGSNMYEQVKEYCEATLRRVDECREVLESTDFS</sequence>
<proteinExistence type="predicted"/>
<evidence type="ECO:0000313" key="1">
    <source>
        <dbReference type="EMBL" id="TFL02650.1"/>
    </source>
</evidence>
<gene>
    <name evidence="1" type="ORF">BDV98DRAFT_566175</name>
</gene>
<name>A0A5C3QP95_9AGAR</name>
<keyword evidence="2" id="KW-1185">Reference proteome</keyword>
<dbReference type="OrthoDB" id="3053342at2759"/>
<reference evidence="1 2" key="1">
    <citation type="journal article" date="2019" name="Nat. Ecol. Evol.">
        <title>Megaphylogeny resolves global patterns of mushroom evolution.</title>
        <authorList>
            <person name="Varga T."/>
            <person name="Krizsan K."/>
            <person name="Foldi C."/>
            <person name="Dima B."/>
            <person name="Sanchez-Garcia M."/>
            <person name="Sanchez-Ramirez S."/>
            <person name="Szollosi G.J."/>
            <person name="Szarkandi J.G."/>
            <person name="Papp V."/>
            <person name="Albert L."/>
            <person name="Andreopoulos W."/>
            <person name="Angelini C."/>
            <person name="Antonin V."/>
            <person name="Barry K.W."/>
            <person name="Bougher N.L."/>
            <person name="Buchanan P."/>
            <person name="Buyck B."/>
            <person name="Bense V."/>
            <person name="Catcheside P."/>
            <person name="Chovatia M."/>
            <person name="Cooper J."/>
            <person name="Damon W."/>
            <person name="Desjardin D."/>
            <person name="Finy P."/>
            <person name="Geml J."/>
            <person name="Haridas S."/>
            <person name="Hughes K."/>
            <person name="Justo A."/>
            <person name="Karasinski D."/>
            <person name="Kautmanova I."/>
            <person name="Kiss B."/>
            <person name="Kocsube S."/>
            <person name="Kotiranta H."/>
            <person name="LaButti K.M."/>
            <person name="Lechner B.E."/>
            <person name="Liimatainen K."/>
            <person name="Lipzen A."/>
            <person name="Lukacs Z."/>
            <person name="Mihaltcheva S."/>
            <person name="Morgado L.N."/>
            <person name="Niskanen T."/>
            <person name="Noordeloos M.E."/>
            <person name="Ohm R.A."/>
            <person name="Ortiz-Santana B."/>
            <person name="Ovrebo C."/>
            <person name="Racz N."/>
            <person name="Riley R."/>
            <person name="Savchenko A."/>
            <person name="Shiryaev A."/>
            <person name="Soop K."/>
            <person name="Spirin V."/>
            <person name="Szebenyi C."/>
            <person name="Tomsovsky M."/>
            <person name="Tulloss R.E."/>
            <person name="Uehling J."/>
            <person name="Grigoriev I.V."/>
            <person name="Vagvolgyi C."/>
            <person name="Papp T."/>
            <person name="Martin F.M."/>
            <person name="Miettinen O."/>
            <person name="Hibbett D.S."/>
            <person name="Nagy L.G."/>
        </authorList>
    </citation>
    <scope>NUCLEOTIDE SEQUENCE [LARGE SCALE GENOMIC DNA]</scope>
    <source>
        <strain evidence="1 2">CBS 309.79</strain>
    </source>
</reference>
<evidence type="ECO:0000313" key="2">
    <source>
        <dbReference type="Proteomes" id="UP000305067"/>
    </source>
</evidence>
<protein>
    <submittedName>
        <fullName evidence="1">Uncharacterized protein</fullName>
    </submittedName>
</protein>
<dbReference type="STRING" id="1884261.A0A5C3QP95"/>
<organism evidence="1 2">
    <name type="scientific">Pterulicium gracile</name>
    <dbReference type="NCBI Taxonomy" id="1884261"/>
    <lineage>
        <taxon>Eukaryota</taxon>
        <taxon>Fungi</taxon>
        <taxon>Dikarya</taxon>
        <taxon>Basidiomycota</taxon>
        <taxon>Agaricomycotina</taxon>
        <taxon>Agaricomycetes</taxon>
        <taxon>Agaricomycetidae</taxon>
        <taxon>Agaricales</taxon>
        <taxon>Pleurotineae</taxon>
        <taxon>Pterulaceae</taxon>
        <taxon>Pterulicium</taxon>
    </lineage>
</organism>
<accession>A0A5C3QP95</accession>
<dbReference type="EMBL" id="ML178822">
    <property type="protein sequence ID" value="TFL02650.1"/>
    <property type="molecule type" value="Genomic_DNA"/>
</dbReference>